<dbReference type="SUPFAM" id="SSF56349">
    <property type="entry name" value="DNA breaking-rejoining enzymes"/>
    <property type="match status" value="1"/>
</dbReference>
<evidence type="ECO:0000259" key="4">
    <source>
        <dbReference type="PROSITE" id="PS51898"/>
    </source>
</evidence>
<name>A0ABT2UB88_9BACL</name>
<sequence>MEQGNRLLTEYDPSLKDKDDFRCGNSMFSEDVWDYKGFVDAPHWNDAKFKLNFKDLDQWTSIKLTVKQYIAAEILSVGFNSVKRKLAAFNQLRKFLLTRGDVLSFLDFSREVLIGYFNYLLDARSERDDSLLNGMTIKKSAQVVKELLQSGSIKGWSVYPNTSFVEGLYEKHILKNKRIRTDTKFGSSKKELPEEEVMSRVIELAQTEADVLTGTSIILQTQLGIRISEALSTKEGCIKIIGGDPHIEYIGGKTKKERITILKPVNSLVVKMVERLEEYTRPLRLQSGSPYLFLDFRDYDRQIVIASFSNWTKNRIRPFLEKNNLRKANGKLVDLSSHHFRHLFATKAIEGGMPIHVVADMLDHASIQMTETYNHAQEKLRKVMVDVLSGEMPVSSTNKVVLEALKGQQNPFKGKTTDQMDKMRRAMKIEILPHGLCLHHPLRGDPCAQDGVCLGCNYFLAPAEMLPQYEARLARVNQELQAVPEGEKSIYNSKLRYQAGRLQSYIQDLSAKLAKKQMKLGIDEAVVASNE</sequence>
<dbReference type="EMBL" id="JAOQIO010000016">
    <property type="protein sequence ID" value="MCU6791903.1"/>
    <property type="molecule type" value="Genomic_DNA"/>
</dbReference>
<dbReference type="Gene3D" id="1.10.443.10">
    <property type="entry name" value="Intergrase catalytic core"/>
    <property type="match status" value="1"/>
</dbReference>
<comment type="caution">
    <text evidence="5">The sequence shown here is derived from an EMBL/GenBank/DDBJ whole genome shotgun (WGS) entry which is preliminary data.</text>
</comment>
<dbReference type="RefSeq" id="WP_262683494.1">
    <property type="nucleotide sequence ID" value="NZ_JAOQIO010000016.1"/>
</dbReference>
<dbReference type="CDD" id="cd00397">
    <property type="entry name" value="DNA_BRE_C"/>
    <property type="match status" value="1"/>
</dbReference>
<dbReference type="InterPro" id="IPR013762">
    <property type="entry name" value="Integrase-like_cat_sf"/>
</dbReference>
<dbReference type="PROSITE" id="PS51898">
    <property type="entry name" value="TYR_RECOMBINASE"/>
    <property type="match status" value="1"/>
</dbReference>
<feature type="domain" description="Tyr recombinase" evidence="4">
    <location>
        <begin position="187"/>
        <end position="386"/>
    </location>
</feature>
<evidence type="ECO:0000256" key="2">
    <source>
        <dbReference type="ARBA" id="ARBA00023125"/>
    </source>
</evidence>
<keyword evidence="6" id="KW-1185">Reference proteome</keyword>
<dbReference type="InterPro" id="IPR050090">
    <property type="entry name" value="Tyrosine_recombinase_XerCD"/>
</dbReference>
<protein>
    <submittedName>
        <fullName evidence="5">Site-specific integrase</fullName>
    </submittedName>
</protein>
<keyword evidence="2" id="KW-0238">DNA-binding</keyword>
<gene>
    <name evidence="5" type="ORF">OB236_07170</name>
</gene>
<evidence type="ECO:0000313" key="5">
    <source>
        <dbReference type="EMBL" id="MCU6791903.1"/>
    </source>
</evidence>
<dbReference type="InterPro" id="IPR002104">
    <property type="entry name" value="Integrase_catalytic"/>
</dbReference>
<organism evidence="5 6">
    <name type="scientific">Paenibacillus baimaensis</name>
    <dbReference type="NCBI Taxonomy" id="2982185"/>
    <lineage>
        <taxon>Bacteria</taxon>
        <taxon>Bacillati</taxon>
        <taxon>Bacillota</taxon>
        <taxon>Bacilli</taxon>
        <taxon>Bacillales</taxon>
        <taxon>Paenibacillaceae</taxon>
        <taxon>Paenibacillus</taxon>
    </lineage>
</organism>
<reference evidence="5 6" key="1">
    <citation type="submission" date="2022-09" db="EMBL/GenBank/DDBJ databases">
        <authorList>
            <person name="Han X.L."/>
            <person name="Wang Q."/>
            <person name="Lu T."/>
        </authorList>
    </citation>
    <scope>NUCLEOTIDE SEQUENCE [LARGE SCALE GENOMIC DNA]</scope>
    <source>
        <strain evidence="5 6">WQ 127069</strain>
    </source>
</reference>
<dbReference type="Proteomes" id="UP001652445">
    <property type="component" value="Unassembled WGS sequence"/>
</dbReference>
<dbReference type="Pfam" id="PF00589">
    <property type="entry name" value="Phage_integrase"/>
    <property type="match status" value="1"/>
</dbReference>
<dbReference type="InterPro" id="IPR011010">
    <property type="entry name" value="DNA_brk_join_enz"/>
</dbReference>
<dbReference type="PANTHER" id="PTHR30349:SF41">
    <property type="entry name" value="INTEGRASE_RECOMBINASE PROTEIN MJ0367-RELATED"/>
    <property type="match status" value="1"/>
</dbReference>
<evidence type="ECO:0000313" key="6">
    <source>
        <dbReference type="Proteomes" id="UP001652445"/>
    </source>
</evidence>
<comment type="similarity">
    <text evidence="1">Belongs to the 'phage' integrase family.</text>
</comment>
<proteinExistence type="inferred from homology"/>
<keyword evidence="3" id="KW-0233">DNA recombination</keyword>
<accession>A0ABT2UB88</accession>
<evidence type="ECO:0000256" key="1">
    <source>
        <dbReference type="ARBA" id="ARBA00008857"/>
    </source>
</evidence>
<dbReference type="PANTHER" id="PTHR30349">
    <property type="entry name" value="PHAGE INTEGRASE-RELATED"/>
    <property type="match status" value="1"/>
</dbReference>
<evidence type="ECO:0000256" key="3">
    <source>
        <dbReference type="ARBA" id="ARBA00023172"/>
    </source>
</evidence>